<evidence type="ECO:0000256" key="3">
    <source>
        <dbReference type="ARBA" id="ARBA00022448"/>
    </source>
</evidence>
<feature type="transmembrane region" description="Helical" evidence="10">
    <location>
        <begin position="464"/>
        <end position="485"/>
    </location>
</feature>
<keyword evidence="12" id="KW-1185">Reference proteome</keyword>
<evidence type="ECO:0000256" key="4">
    <source>
        <dbReference type="ARBA" id="ARBA00022475"/>
    </source>
</evidence>
<dbReference type="AlphaFoldDB" id="A0A1I4WVT8"/>
<protein>
    <submittedName>
        <fullName evidence="11">Sodium:solute symporter family protein</fullName>
    </submittedName>
</protein>
<keyword evidence="5 10" id="KW-0812">Transmembrane</keyword>
<evidence type="ECO:0000313" key="12">
    <source>
        <dbReference type="Proteomes" id="UP000199614"/>
    </source>
</evidence>
<feature type="transmembrane region" description="Helical" evidence="10">
    <location>
        <begin position="340"/>
        <end position="364"/>
    </location>
</feature>
<dbReference type="Pfam" id="PF00474">
    <property type="entry name" value="SSF"/>
    <property type="match status" value="2"/>
</dbReference>
<dbReference type="PANTHER" id="PTHR48086:SF6">
    <property type="entry name" value="CATION_ACETATE SYMPORTER ACTP"/>
    <property type="match status" value="1"/>
</dbReference>
<dbReference type="RefSeq" id="WP_093341217.1">
    <property type="nucleotide sequence ID" value="NZ_FOUY01000009.1"/>
</dbReference>
<feature type="transmembrane region" description="Helical" evidence="10">
    <location>
        <begin position="531"/>
        <end position="549"/>
    </location>
</feature>
<feature type="transmembrane region" description="Helical" evidence="10">
    <location>
        <begin position="118"/>
        <end position="134"/>
    </location>
</feature>
<sequence length="585" mass="60695">MSLTAIISLVAIVLVAVASAVIGSVVHRTRLTSDFLVASRSVPSRLNAGAISGEYLSAASFLGIAGLILVQGVDALWYAVGYTAGYLFLLLLVAAPLRRSGAYTVPDFTDARLASPPLRRVCTAVVILICWLYLLPQIQGAGLTLGIITGLPDWIGSAAAGVIVVATVALGGMRSVTFVQAFQYWFKLTALTVPVIIGLAVWFGDSHTFARDEPPEFREPTTVSVETPVTLEAPRSVDVTVRGTVDGQPVDGPVSWTAGSAHRVATGTELSFAAGEPVPVTSGAPTDDESWLRPFTGSEQHQLLATYSLILATFLGTMGLPHVLGRFYTNSDGRAARRSAVVVLAMLGSFYVLVTLMGVLSRVYTPQLLVTGRTDAAVLLLPTAILGSGLVGSLVAGLVAAGAWAAFLSTASGLLVSLASVVSTDVLPGKGGLARRFPVATVLAGLPPTVVALVPTGLNFAEAVVLVFAVAASTFCPLLVLGIWWRGLTDVGAIAGVVVGGVTSAGAVTAAISGLQAYLPVATGGWVEVLLYRPAIVSVPLAFLTMVAVSGITRTRRPADAGQVLLRLHAPERLGLMRDRLDDRG</sequence>
<proteinExistence type="inferred from homology"/>
<dbReference type="InterPro" id="IPR050277">
    <property type="entry name" value="Sodium:Solute_Symporter"/>
</dbReference>
<keyword evidence="7 10" id="KW-1133">Transmembrane helix</keyword>
<dbReference type="PROSITE" id="PS50283">
    <property type="entry name" value="NA_SOLUT_SYMP_3"/>
    <property type="match status" value="1"/>
</dbReference>
<dbReference type="Proteomes" id="UP000199614">
    <property type="component" value="Unassembled WGS sequence"/>
</dbReference>
<feature type="transmembrane region" description="Helical" evidence="10">
    <location>
        <begin position="492"/>
        <end position="519"/>
    </location>
</feature>
<keyword evidence="3" id="KW-0813">Transport</keyword>
<keyword evidence="6" id="KW-0769">Symport</keyword>
<evidence type="ECO:0000313" key="11">
    <source>
        <dbReference type="EMBL" id="SFN17306.1"/>
    </source>
</evidence>
<evidence type="ECO:0000256" key="2">
    <source>
        <dbReference type="ARBA" id="ARBA00006434"/>
    </source>
</evidence>
<evidence type="ECO:0000256" key="10">
    <source>
        <dbReference type="SAM" id="Phobius"/>
    </source>
</evidence>
<feature type="transmembrane region" description="Helical" evidence="10">
    <location>
        <begin position="6"/>
        <end position="26"/>
    </location>
</feature>
<feature type="transmembrane region" description="Helical" evidence="10">
    <location>
        <begin position="184"/>
        <end position="204"/>
    </location>
</feature>
<dbReference type="CDD" id="cd11480">
    <property type="entry name" value="SLC5sbd_u4"/>
    <property type="match status" value="1"/>
</dbReference>
<keyword evidence="4" id="KW-1003">Cell membrane</keyword>
<evidence type="ECO:0000256" key="5">
    <source>
        <dbReference type="ARBA" id="ARBA00022692"/>
    </source>
</evidence>
<dbReference type="OrthoDB" id="9764416at2"/>
<comment type="similarity">
    <text evidence="2 9">Belongs to the sodium:solute symporter (SSF) (TC 2.A.21) family.</text>
</comment>
<dbReference type="InterPro" id="IPR038377">
    <property type="entry name" value="Na/Glc_symporter_sf"/>
</dbReference>
<evidence type="ECO:0000256" key="6">
    <source>
        <dbReference type="ARBA" id="ARBA00022847"/>
    </source>
</evidence>
<dbReference type="InterPro" id="IPR001734">
    <property type="entry name" value="Na/solute_symporter"/>
</dbReference>
<feature type="transmembrane region" description="Helical" evidence="10">
    <location>
        <begin position="304"/>
        <end position="328"/>
    </location>
</feature>
<feature type="transmembrane region" description="Helical" evidence="10">
    <location>
        <begin position="154"/>
        <end position="172"/>
    </location>
</feature>
<name>A0A1I4WVT8_PSUAM</name>
<dbReference type="GO" id="GO:0015123">
    <property type="term" value="F:acetate transmembrane transporter activity"/>
    <property type="evidence" value="ECO:0007669"/>
    <property type="project" value="TreeGrafter"/>
</dbReference>
<evidence type="ECO:0000256" key="1">
    <source>
        <dbReference type="ARBA" id="ARBA00004651"/>
    </source>
</evidence>
<dbReference type="GO" id="GO:0005886">
    <property type="term" value="C:plasma membrane"/>
    <property type="evidence" value="ECO:0007669"/>
    <property type="project" value="UniProtKB-SubCell"/>
</dbReference>
<reference evidence="11 12" key="1">
    <citation type="submission" date="2016-10" db="EMBL/GenBank/DDBJ databases">
        <authorList>
            <person name="de Groot N.N."/>
        </authorList>
    </citation>
    <scope>NUCLEOTIDE SEQUENCE [LARGE SCALE GENOMIC DNA]</scope>
    <source>
        <strain evidence="11 12">CGMCC 4.1877</strain>
    </source>
</reference>
<feature type="transmembrane region" description="Helical" evidence="10">
    <location>
        <begin position="384"/>
        <end position="416"/>
    </location>
</feature>
<comment type="subcellular location">
    <subcellularLocation>
        <location evidence="1">Cell membrane</location>
        <topology evidence="1">Multi-pass membrane protein</topology>
    </subcellularLocation>
</comment>
<feature type="transmembrane region" description="Helical" evidence="10">
    <location>
        <begin position="75"/>
        <end position="97"/>
    </location>
</feature>
<evidence type="ECO:0000256" key="7">
    <source>
        <dbReference type="ARBA" id="ARBA00022989"/>
    </source>
</evidence>
<dbReference type="PANTHER" id="PTHR48086">
    <property type="entry name" value="SODIUM/PROLINE SYMPORTER-RELATED"/>
    <property type="match status" value="1"/>
</dbReference>
<keyword evidence="8 10" id="KW-0472">Membrane</keyword>
<dbReference type="GO" id="GO:0015293">
    <property type="term" value="F:symporter activity"/>
    <property type="evidence" value="ECO:0007669"/>
    <property type="project" value="UniProtKB-KW"/>
</dbReference>
<accession>A0A1I4WVT8</accession>
<evidence type="ECO:0000256" key="8">
    <source>
        <dbReference type="ARBA" id="ARBA00023136"/>
    </source>
</evidence>
<feature type="transmembrane region" description="Helical" evidence="10">
    <location>
        <begin position="46"/>
        <end position="69"/>
    </location>
</feature>
<dbReference type="GO" id="GO:0006847">
    <property type="term" value="P:plasma membrane acetate transport"/>
    <property type="evidence" value="ECO:0007669"/>
    <property type="project" value="TreeGrafter"/>
</dbReference>
<dbReference type="STRING" id="260086.SAMN05216207_1009109"/>
<dbReference type="Gene3D" id="1.20.1730.10">
    <property type="entry name" value="Sodium/glucose cotransporter"/>
    <property type="match status" value="1"/>
</dbReference>
<dbReference type="EMBL" id="FOUY01000009">
    <property type="protein sequence ID" value="SFN17306.1"/>
    <property type="molecule type" value="Genomic_DNA"/>
</dbReference>
<evidence type="ECO:0000256" key="9">
    <source>
        <dbReference type="RuleBase" id="RU362091"/>
    </source>
</evidence>
<organism evidence="11 12">
    <name type="scientific">Pseudonocardia ammonioxydans</name>
    <dbReference type="NCBI Taxonomy" id="260086"/>
    <lineage>
        <taxon>Bacteria</taxon>
        <taxon>Bacillati</taxon>
        <taxon>Actinomycetota</taxon>
        <taxon>Actinomycetes</taxon>
        <taxon>Pseudonocardiales</taxon>
        <taxon>Pseudonocardiaceae</taxon>
        <taxon>Pseudonocardia</taxon>
    </lineage>
</organism>
<gene>
    <name evidence="11" type="ORF">SAMN05216207_1009109</name>
</gene>